<gene>
    <name evidence="2" type="ORF">OPKNFCMD_1553</name>
</gene>
<dbReference type="Proteomes" id="UP001055167">
    <property type="component" value="Unassembled WGS sequence"/>
</dbReference>
<evidence type="ECO:0000313" key="3">
    <source>
        <dbReference type="Proteomes" id="UP001055167"/>
    </source>
</evidence>
<dbReference type="InterPro" id="IPR021293">
    <property type="entry name" value="DUF2865"/>
</dbReference>
<keyword evidence="3" id="KW-1185">Reference proteome</keyword>
<name>A0ABQ4QUG5_9HYPH</name>
<protein>
    <recommendedName>
        <fullName evidence="4">DUF2865 domain-containing protein</fullName>
    </recommendedName>
</protein>
<accession>A0ABQ4QUG5</accession>
<evidence type="ECO:0000256" key="1">
    <source>
        <dbReference type="SAM" id="MobiDB-lite"/>
    </source>
</evidence>
<feature type="compositionally biased region" description="Low complexity" evidence="1">
    <location>
        <begin position="85"/>
        <end position="109"/>
    </location>
</feature>
<sequence>MTASSTPVPTLGRARSLARTLVLGILVGVGSVWAGTTFVRAADDAGVFTFLLGDAAERIGLGVRRKDPAALRDAALPARRVRWTSRPSPAAPEARAAEAARAPGPGRPSQVARARAARARLAWNADRTVCVRTCDGYMFPLAELGPSTDLPLHEAACAAACPGAGTALFTVRAGQELDQAVSLSGDPYRRLANAFLYRTRRVASCSCRPHGAVAAPSPPAGSDPTLRAGDAVAARAGAQVFTGRTADGEAAFVEFRRARMLPAGTRRELDRRLDVSRIERARAVFRNSLRVREARMDLGRLPAGAAGGFTTLTSDSGFAPVRVVVPSPFR</sequence>
<reference evidence="2" key="2">
    <citation type="submission" date="2021-08" db="EMBL/GenBank/DDBJ databases">
        <authorList>
            <person name="Tani A."/>
            <person name="Ola A."/>
            <person name="Ogura Y."/>
            <person name="Katsura K."/>
            <person name="Hayashi T."/>
        </authorList>
    </citation>
    <scope>NUCLEOTIDE SEQUENCE</scope>
    <source>
        <strain evidence="2">KCTC 52305</strain>
    </source>
</reference>
<dbReference type="EMBL" id="BPQH01000004">
    <property type="protein sequence ID" value="GJD48827.1"/>
    <property type="molecule type" value="Genomic_DNA"/>
</dbReference>
<organism evidence="2 3">
    <name type="scientific">Methylobacterium crusticola</name>
    <dbReference type="NCBI Taxonomy" id="1697972"/>
    <lineage>
        <taxon>Bacteria</taxon>
        <taxon>Pseudomonadati</taxon>
        <taxon>Pseudomonadota</taxon>
        <taxon>Alphaproteobacteria</taxon>
        <taxon>Hyphomicrobiales</taxon>
        <taxon>Methylobacteriaceae</taxon>
        <taxon>Methylobacterium</taxon>
    </lineage>
</organism>
<evidence type="ECO:0000313" key="2">
    <source>
        <dbReference type="EMBL" id="GJD48827.1"/>
    </source>
</evidence>
<evidence type="ECO:0008006" key="4">
    <source>
        <dbReference type="Google" id="ProtNLM"/>
    </source>
</evidence>
<dbReference type="Pfam" id="PF11064">
    <property type="entry name" value="DUF2865"/>
    <property type="match status" value="1"/>
</dbReference>
<reference evidence="2" key="1">
    <citation type="journal article" date="2021" name="Front. Microbiol.">
        <title>Comprehensive Comparative Genomics and Phenotyping of Methylobacterium Species.</title>
        <authorList>
            <person name="Alessa O."/>
            <person name="Ogura Y."/>
            <person name="Fujitani Y."/>
            <person name="Takami H."/>
            <person name="Hayashi T."/>
            <person name="Sahin N."/>
            <person name="Tani A."/>
        </authorList>
    </citation>
    <scope>NUCLEOTIDE SEQUENCE</scope>
    <source>
        <strain evidence="2">KCTC 52305</strain>
    </source>
</reference>
<proteinExistence type="predicted"/>
<comment type="caution">
    <text evidence="2">The sequence shown here is derived from an EMBL/GenBank/DDBJ whole genome shotgun (WGS) entry which is preliminary data.</text>
</comment>
<feature type="region of interest" description="Disordered" evidence="1">
    <location>
        <begin position="83"/>
        <end position="109"/>
    </location>
</feature>
<dbReference type="RefSeq" id="WP_238313063.1">
    <property type="nucleotide sequence ID" value="NZ_BPQH01000004.1"/>
</dbReference>